<dbReference type="InterPro" id="IPR027417">
    <property type="entry name" value="P-loop_NTPase"/>
</dbReference>
<protein>
    <submittedName>
        <fullName evidence="3">Uncharacterized protein</fullName>
    </submittedName>
</protein>
<evidence type="ECO:0000313" key="4">
    <source>
        <dbReference type="Proteomes" id="UP000433181"/>
    </source>
</evidence>
<dbReference type="Pfam" id="PF13538">
    <property type="entry name" value="UvrD_C_2"/>
    <property type="match status" value="1"/>
</dbReference>
<dbReference type="EMBL" id="VUNR01000006">
    <property type="protein sequence ID" value="MSU08312.1"/>
    <property type="molecule type" value="Genomic_DNA"/>
</dbReference>
<dbReference type="Gene3D" id="3.40.50.300">
    <property type="entry name" value="P-loop containing nucleotide triphosphate hydrolases"/>
    <property type="match status" value="2"/>
</dbReference>
<dbReference type="GO" id="GO:0005524">
    <property type="term" value="F:ATP binding"/>
    <property type="evidence" value="ECO:0007669"/>
    <property type="project" value="InterPro"/>
</dbReference>
<dbReference type="SUPFAM" id="SSF52540">
    <property type="entry name" value="P-loop containing nucleoside triphosphate hydrolases"/>
    <property type="match status" value="1"/>
</dbReference>
<organism evidence="3 4">
    <name type="scientific">Anaerovibrio slackiae</name>
    <dbReference type="NCBI Taxonomy" id="2652309"/>
    <lineage>
        <taxon>Bacteria</taxon>
        <taxon>Bacillati</taxon>
        <taxon>Bacillota</taxon>
        <taxon>Negativicutes</taxon>
        <taxon>Selenomonadales</taxon>
        <taxon>Selenomonadaceae</taxon>
        <taxon>Anaerovibrio</taxon>
    </lineage>
</organism>
<dbReference type="PANTHER" id="PTHR11070:SF2">
    <property type="entry name" value="ATP-DEPENDENT DNA HELICASE SRS2"/>
    <property type="match status" value="1"/>
</dbReference>
<feature type="domain" description="NERD" evidence="1">
    <location>
        <begin position="27"/>
        <end position="121"/>
    </location>
</feature>
<keyword evidence="4" id="KW-1185">Reference proteome</keyword>
<dbReference type="GO" id="GO:0003677">
    <property type="term" value="F:DNA binding"/>
    <property type="evidence" value="ECO:0007669"/>
    <property type="project" value="InterPro"/>
</dbReference>
<evidence type="ECO:0000259" key="2">
    <source>
        <dbReference type="Pfam" id="PF13538"/>
    </source>
</evidence>
<proteinExistence type="predicted"/>
<dbReference type="InterPro" id="IPR011528">
    <property type="entry name" value="NERD"/>
</dbReference>
<dbReference type="Proteomes" id="UP000433181">
    <property type="component" value="Unassembled WGS sequence"/>
</dbReference>
<dbReference type="Pfam" id="PF08378">
    <property type="entry name" value="NERD"/>
    <property type="match status" value="1"/>
</dbReference>
<dbReference type="GO" id="GO:0043138">
    <property type="term" value="F:3'-5' DNA helicase activity"/>
    <property type="evidence" value="ECO:0007669"/>
    <property type="project" value="TreeGrafter"/>
</dbReference>
<reference evidence="3 4" key="1">
    <citation type="submission" date="2019-08" db="EMBL/GenBank/DDBJ databases">
        <title>In-depth cultivation of the pig gut microbiome towards novel bacterial diversity and tailored functional studies.</title>
        <authorList>
            <person name="Wylensek D."/>
            <person name="Hitch T.C.A."/>
            <person name="Clavel T."/>
        </authorList>
    </citation>
    <scope>NUCLEOTIDE SEQUENCE [LARGE SCALE GENOMIC DNA]</scope>
    <source>
        <strain evidence="3 4">WCA-693-APC-5D-A</strain>
    </source>
</reference>
<gene>
    <name evidence="3" type="ORF">FYJ84_04820</name>
</gene>
<dbReference type="InterPro" id="IPR027785">
    <property type="entry name" value="UvrD-like_helicase_C"/>
</dbReference>
<evidence type="ECO:0000259" key="1">
    <source>
        <dbReference type="Pfam" id="PF08378"/>
    </source>
</evidence>
<dbReference type="PANTHER" id="PTHR11070">
    <property type="entry name" value="UVRD / RECB / PCRA DNA HELICASE FAMILY MEMBER"/>
    <property type="match status" value="1"/>
</dbReference>
<evidence type="ECO:0000313" key="3">
    <source>
        <dbReference type="EMBL" id="MSU08312.1"/>
    </source>
</evidence>
<dbReference type="InterPro" id="IPR000212">
    <property type="entry name" value="DNA_helicase_UvrD/REP"/>
</dbReference>
<dbReference type="GO" id="GO:0000725">
    <property type="term" value="P:recombinational repair"/>
    <property type="evidence" value="ECO:0007669"/>
    <property type="project" value="TreeGrafter"/>
</dbReference>
<feature type="domain" description="UvrD-like helicase C-terminal" evidence="2">
    <location>
        <begin position="592"/>
        <end position="640"/>
    </location>
</feature>
<name>A0A6I2UH17_9FIRM</name>
<comment type="caution">
    <text evidence="3">The sequence shown here is derived from an EMBL/GenBank/DDBJ whole genome shotgun (WGS) entry which is preliminary data.</text>
</comment>
<accession>A0A6I2UH17</accession>
<sequence length="662" mass="77727">MRIGAGCMAIFYPPLKDMLEFRDRPTKGEVRLLLFLDKYLKGQDDFEVFFQPNIEGYRPDVAILRRNYGLFLIEVKDYIMDVCYEVQDADNWFVHANGGINRAASPITQLEGYKKVFYTLFAPNYAARVLENGKNVALVSWGVFLSETSDKRMAEISARCGLKRPLAENKYKYMWGRNGLNNAYFDAMLERCHMSGKASRYFDDSLYYDFKSLLYPPDELMHQKDFANVPLTKAQRRLAQSQENVRKKIRGAAGSGKTTALAVRAYNAYLRTGGPVLILTFNITLRNYIRDMLSLQLPPDEKHRGRFIRDNFLILHYHAFINMYWQEYLGDRKRPAGSRDFTSLYWCIPEDLPEGKRRFGAILVDEAQDYEKPWIDSIYRVLASNGEISFWCDERQNIYQRALHSEKGEPGKRMYVGKIRGNWNLLKSISFRMSNNILELANAFQRSILSQDYEFEPLEMRQTSLFDGEIMYYYMDSFDVKKIVGIYNAFMESHRSANIHVNDVAFLCDRVAELRWLDYELRRAPNNRRTHTVFEEEELFRKLLAIHAPECIQEYRYGVFKGWLENKAAHVMVPVRHAKRMRFQRNQGCIKLSTIHCFKGWEINVVFLLLVNAEGIDEGSMKNELVYTGMTRAKDYLVIINIGQQEYHRFFQWYMDSRYQGI</sequence>
<dbReference type="AlphaFoldDB" id="A0A6I2UH17"/>